<name>A0AC60P4R8_IXOPE</name>
<evidence type="ECO:0000313" key="2">
    <source>
        <dbReference type="Proteomes" id="UP000805193"/>
    </source>
</evidence>
<comment type="caution">
    <text evidence="1">The sequence shown here is derived from an EMBL/GenBank/DDBJ whole genome shotgun (WGS) entry which is preliminary data.</text>
</comment>
<organism evidence="1 2">
    <name type="scientific">Ixodes persulcatus</name>
    <name type="common">Taiga tick</name>
    <dbReference type="NCBI Taxonomy" id="34615"/>
    <lineage>
        <taxon>Eukaryota</taxon>
        <taxon>Metazoa</taxon>
        <taxon>Ecdysozoa</taxon>
        <taxon>Arthropoda</taxon>
        <taxon>Chelicerata</taxon>
        <taxon>Arachnida</taxon>
        <taxon>Acari</taxon>
        <taxon>Parasitiformes</taxon>
        <taxon>Ixodida</taxon>
        <taxon>Ixodoidea</taxon>
        <taxon>Ixodidae</taxon>
        <taxon>Ixodinae</taxon>
        <taxon>Ixodes</taxon>
    </lineage>
</organism>
<proteinExistence type="predicted"/>
<dbReference type="EMBL" id="JABSTQ010011178">
    <property type="protein sequence ID" value="KAG0414429.1"/>
    <property type="molecule type" value="Genomic_DNA"/>
</dbReference>
<protein>
    <submittedName>
        <fullName evidence="1">Uncharacterized protein</fullName>
    </submittedName>
</protein>
<reference evidence="1 2" key="1">
    <citation type="journal article" date="2020" name="Cell">
        <title>Large-Scale Comparative Analyses of Tick Genomes Elucidate Their Genetic Diversity and Vector Capacities.</title>
        <authorList>
            <consortium name="Tick Genome and Microbiome Consortium (TIGMIC)"/>
            <person name="Jia N."/>
            <person name="Wang J."/>
            <person name="Shi W."/>
            <person name="Du L."/>
            <person name="Sun Y."/>
            <person name="Zhan W."/>
            <person name="Jiang J.F."/>
            <person name="Wang Q."/>
            <person name="Zhang B."/>
            <person name="Ji P."/>
            <person name="Bell-Sakyi L."/>
            <person name="Cui X.M."/>
            <person name="Yuan T.T."/>
            <person name="Jiang B.G."/>
            <person name="Yang W.F."/>
            <person name="Lam T.T."/>
            <person name="Chang Q.C."/>
            <person name="Ding S.J."/>
            <person name="Wang X.J."/>
            <person name="Zhu J.G."/>
            <person name="Ruan X.D."/>
            <person name="Zhao L."/>
            <person name="Wei J.T."/>
            <person name="Ye R.Z."/>
            <person name="Que T.C."/>
            <person name="Du C.H."/>
            <person name="Zhou Y.H."/>
            <person name="Cheng J.X."/>
            <person name="Dai P.F."/>
            <person name="Guo W.B."/>
            <person name="Han X.H."/>
            <person name="Huang E.J."/>
            <person name="Li L.F."/>
            <person name="Wei W."/>
            <person name="Gao Y.C."/>
            <person name="Liu J.Z."/>
            <person name="Shao H.Z."/>
            <person name="Wang X."/>
            <person name="Wang C.C."/>
            <person name="Yang T.C."/>
            <person name="Huo Q.B."/>
            <person name="Li W."/>
            <person name="Chen H.Y."/>
            <person name="Chen S.E."/>
            <person name="Zhou L.G."/>
            <person name="Ni X.B."/>
            <person name="Tian J.H."/>
            <person name="Sheng Y."/>
            <person name="Liu T."/>
            <person name="Pan Y.S."/>
            <person name="Xia L.Y."/>
            <person name="Li J."/>
            <person name="Zhao F."/>
            <person name="Cao W.C."/>
        </authorList>
    </citation>
    <scope>NUCLEOTIDE SEQUENCE [LARGE SCALE GENOMIC DNA]</scope>
    <source>
        <strain evidence="1">Iper-2018</strain>
    </source>
</reference>
<keyword evidence="2" id="KW-1185">Reference proteome</keyword>
<sequence length="333" mass="37329">MTHHWHHTVQSAESNDVELAELPWAPDDVVQVAQVPETLPLPADFQQCNWEWSDWNALTPAVPRSQAMATASASPNTTSVNEAVADWAGDYGFRVVFVKPEGVRSSSTSWTYSNAKRKLYTNMKEFCSVHFITERAPPRGSVVCVVGVFLDSEFRRHNVERCSAHARLEDGSNQLPSGQHPFPCHWIRCDHPRTLYCLDEANGGRQCLCLPFEAPEAASNDPFTYHLAFMCRNSCPGSPGRKATEVVFILQSPEGRDIARRVIEVKVCACPLRDRRHDEQAAAPSHSSGSDSGNEGPFLLAVRREHYALLRLVHESLEFTHSCRREPHESPED</sequence>
<gene>
    <name evidence="1" type="ORF">HPB47_008373</name>
</gene>
<dbReference type="Proteomes" id="UP000805193">
    <property type="component" value="Unassembled WGS sequence"/>
</dbReference>
<evidence type="ECO:0000313" key="1">
    <source>
        <dbReference type="EMBL" id="KAG0414429.1"/>
    </source>
</evidence>
<accession>A0AC60P4R8</accession>